<feature type="compositionally biased region" description="Basic residues" evidence="1">
    <location>
        <begin position="1"/>
        <end position="10"/>
    </location>
</feature>
<evidence type="ECO:0000313" key="2">
    <source>
        <dbReference type="EMBL" id="TEB37217.1"/>
    </source>
</evidence>
<accession>A0A4Y7TSP7</accession>
<keyword evidence="3" id="KW-1185">Reference proteome</keyword>
<feature type="compositionally biased region" description="Polar residues" evidence="1">
    <location>
        <begin position="136"/>
        <end position="152"/>
    </location>
</feature>
<feature type="region of interest" description="Disordered" evidence="1">
    <location>
        <begin position="209"/>
        <end position="229"/>
    </location>
</feature>
<dbReference type="EMBL" id="QPFP01000004">
    <property type="protein sequence ID" value="TEB37217.1"/>
    <property type="molecule type" value="Genomic_DNA"/>
</dbReference>
<reference evidence="2 3" key="1">
    <citation type="journal article" date="2019" name="Nat. Ecol. Evol.">
        <title>Megaphylogeny resolves global patterns of mushroom evolution.</title>
        <authorList>
            <person name="Varga T."/>
            <person name="Krizsan K."/>
            <person name="Foldi C."/>
            <person name="Dima B."/>
            <person name="Sanchez-Garcia M."/>
            <person name="Sanchez-Ramirez S."/>
            <person name="Szollosi G.J."/>
            <person name="Szarkandi J.G."/>
            <person name="Papp V."/>
            <person name="Albert L."/>
            <person name="Andreopoulos W."/>
            <person name="Angelini C."/>
            <person name="Antonin V."/>
            <person name="Barry K.W."/>
            <person name="Bougher N.L."/>
            <person name="Buchanan P."/>
            <person name="Buyck B."/>
            <person name="Bense V."/>
            <person name="Catcheside P."/>
            <person name="Chovatia M."/>
            <person name="Cooper J."/>
            <person name="Damon W."/>
            <person name="Desjardin D."/>
            <person name="Finy P."/>
            <person name="Geml J."/>
            <person name="Haridas S."/>
            <person name="Hughes K."/>
            <person name="Justo A."/>
            <person name="Karasinski D."/>
            <person name="Kautmanova I."/>
            <person name="Kiss B."/>
            <person name="Kocsube S."/>
            <person name="Kotiranta H."/>
            <person name="LaButti K.M."/>
            <person name="Lechner B.E."/>
            <person name="Liimatainen K."/>
            <person name="Lipzen A."/>
            <person name="Lukacs Z."/>
            <person name="Mihaltcheva S."/>
            <person name="Morgado L.N."/>
            <person name="Niskanen T."/>
            <person name="Noordeloos M.E."/>
            <person name="Ohm R.A."/>
            <person name="Ortiz-Santana B."/>
            <person name="Ovrebo C."/>
            <person name="Racz N."/>
            <person name="Riley R."/>
            <person name="Savchenko A."/>
            <person name="Shiryaev A."/>
            <person name="Soop K."/>
            <person name="Spirin V."/>
            <person name="Szebenyi C."/>
            <person name="Tomsovsky M."/>
            <person name="Tulloss R.E."/>
            <person name="Uehling J."/>
            <person name="Grigoriev I.V."/>
            <person name="Vagvolgyi C."/>
            <person name="Papp T."/>
            <person name="Martin F.M."/>
            <person name="Miettinen O."/>
            <person name="Hibbett D.S."/>
            <person name="Nagy L.G."/>
        </authorList>
    </citation>
    <scope>NUCLEOTIDE SEQUENCE [LARGE SCALE GENOMIC DNA]</scope>
    <source>
        <strain evidence="2 3">FP101781</strain>
    </source>
</reference>
<dbReference type="Proteomes" id="UP000298030">
    <property type="component" value="Unassembled WGS sequence"/>
</dbReference>
<name>A0A4Y7TSP7_COPMI</name>
<evidence type="ECO:0000256" key="1">
    <source>
        <dbReference type="SAM" id="MobiDB-lite"/>
    </source>
</evidence>
<comment type="caution">
    <text evidence="2">The sequence shown here is derived from an EMBL/GenBank/DDBJ whole genome shotgun (WGS) entry which is preliminary data.</text>
</comment>
<proteinExistence type="predicted"/>
<feature type="region of interest" description="Disordered" evidence="1">
    <location>
        <begin position="1"/>
        <end position="160"/>
    </location>
</feature>
<organism evidence="2 3">
    <name type="scientific">Coprinellus micaceus</name>
    <name type="common">Glistening ink-cap mushroom</name>
    <name type="synonym">Coprinus micaceus</name>
    <dbReference type="NCBI Taxonomy" id="71717"/>
    <lineage>
        <taxon>Eukaryota</taxon>
        <taxon>Fungi</taxon>
        <taxon>Dikarya</taxon>
        <taxon>Basidiomycota</taxon>
        <taxon>Agaricomycotina</taxon>
        <taxon>Agaricomycetes</taxon>
        <taxon>Agaricomycetidae</taxon>
        <taxon>Agaricales</taxon>
        <taxon>Agaricineae</taxon>
        <taxon>Psathyrellaceae</taxon>
        <taxon>Coprinellus</taxon>
    </lineage>
</organism>
<protein>
    <submittedName>
        <fullName evidence="2">Uncharacterized protein</fullName>
    </submittedName>
</protein>
<dbReference type="AlphaFoldDB" id="A0A4Y7TSP7"/>
<gene>
    <name evidence="2" type="ORF">FA13DRAFT_892083</name>
</gene>
<feature type="compositionally biased region" description="Polar residues" evidence="1">
    <location>
        <begin position="214"/>
        <end position="229"/>
    </location>
</feature>
<sequence length="229" mass="24634">MPSTSKHHSTHSTNEIPSSGKHKKSKPIQISGASRKSKVIIVLPPQIHPPALASSPSHRTAPTPQPVLISSSYPGRHHSRTPSSSGTTPPRVSYSLAASISSSPHQKPHPSFHTAGPSSSSIPHPHARYIPPANDGSGSSPPNPNHFTQATVTGPLMPSGSVSIARTTSVDTYARSTVTRGDMMEDDYYSHPAVRAYEMQKAVEQARWTRHRQMQNAQKKGQSGAQGRW</sequence>
<evidence type="ECO:0000313" key="3">
    <source>
        <dbReference type="Proteomes" id="UP000298030"/>
    </source>
</evidence>
<dbReference type="OrthoDB" id="3067316at2759"/>
<feature type="compositionally biased region" description="Polar residues" evidence="1">
    <location>
        <begin position="54"/>
        <end position="73"/>
    </location>
</feature>
<feature type="compositionally biased region" description="Low complexity" evidence="1">
    <location>
        <begin position="81"/>
        <end position="103"/>
    </location>
</feature>